<reference evidence="2" key="1">
    <citation type="submission" date="2022-07" db="EMBL/GenBank/DDBJ databases">
        <authorList>
            <person name="Macas J."/>
            <person name="Novak P."/>
            <person name="Neumann P."/>
        </authorList>
    </citation>
    <scope>NUCLEOTIDE SEQUENCE</scope>
</reference>
<keyword evidence="3" id="KW-1185">Reference proteome</keyword>
<dbReference type="Proteomes" id="UP001152523">
    <property type="component" value="Unassembled WGS sequence"/>
</dbReference>
<accession>A0AAV0FW86</accession>
<dbReference type="EMBL" id="CAMAPF010001018">
    <property type="protein sequence ID" value="CAH9139779.1"/>
    <property type="molecule type" value="Genomic_DNA"/>
</dbReference>
<sequence length="143" mass="15984">MRDRKNSGPLAVITYGRKKTKGCYCVPSPGLPSGRNYKEGCWILLVVIKFRHKLHAFTYFIWLLFTKNMAVSFSVVFCFRTLTLGGDDEDSVLAMIGSCRPVIGSANHIALSRVIGSPAGSRVDGWEWFLFLCYSLLNVLLSI</sequence>
<proteinExistence type="predicted"/>
<evidence type="ECO:0000313" key="3">
    <source>
        <dbReference type="Proteomes" id="UP001152523"/>
    </source>
</evidence>
<keyword evidence="1" id="KW-0812">Transmembrane</keyword>
<gene>
    <name evidence="2" type="ORF">CEPIT_LOCUS37841</name>
</gene>
<dbReference type="AlphaFoldDB" id="A0AAV0FW86"/>
<evidence type="ECO:0000313" key="2">
    <source>
        <dbReference type="EMBL" id="CAH9139779.1"/>
    </source>
</evidence>
<feature type="transmembrane region" description="Helical" evidence="1">
    <location>
        <begin position="59"/>
        <end position="82"/>
    </location>
</feature>
<keyword evidence="1" id="KW-0472">Membrane</keyword>
<feature type="transmembrane region" description="Helical" evidence="1">
    <location>
        <begin position="125"/>
        <end position="141"/>
    </location>
</feature>
<organism evidence="2 3">
    <name type="scientific">Cuscuta epithymum</name>
    <dbReference type="NCBI Taxonomy" id="186058"/>
    <lineage>
        <taxon>Eukaryota</taxon>
        <taxon>Viridiplantae</taxon>
        <taxon>Streptophyta</taxon>
        <taxon>Embryophyta</taxon>
        <taxon>Tracheophyta</taxon>
        <taxon>Spermatophyta</taxon>
        <taxon>Magnoliopsida</taxon>
        <taxon>eudicotyledons</taxon>
        <taxon>Gunneridae</taxon>
        <taxon>Pentapetalae</taxon>
        <taxon>asterids</taxon>
        <taxon>lamiids</taxon>
        <taxon>Solanales</taxon>
        <taxon>Convolvulaceae</taxon>
        <taxon>Cuscuteae</taxon>
        <taxon>Cuscuta</taxon>
        <taxon>Cuscuta subgen. Cuscuta</taxon>
    </lineage>
</organism>
<evidence type="ECO:0000256" key="1">
    <source>
        <dbReference type="SAM" id="Phobius"/>
    </source>
</evidence>
<keyword evidence="1" id="KW-1133">Transmembrane helix</keyword>
<name>A0AAV0FW86_9ASTE</name>
<protein>
    <submittedName>
        <fullName evidence="2">Uncharacterized protein</fullName>
    </submittedName>
</protein>
<comment type="caution">
    <text evidence="2">The sequence shown here is derived from an EMBL/GenBank/DDBJ whole genome shotgun (WGS) entry which is preliminary data.</text>
</comment>